<dbReference type="InterPro" id="IPR001734">
    <property type="entry name" value="Na/solute_symporter"/>
</dbReference>
<feature type="transmembrane region" description="Helical" evidence="12">
    <location>
        <begin position="349"/>
        <end position="369"/>
    </location>
</feature>
<dbReference type="NCBIfam" id="TIGR00813">
    <property type="entry name" value="sss"/>
    <property type="match status" value="1"/>
</dbReference>
<evidence type="ECO:0000256" key="4">
    <source>
        <dbReference type="ARBA" id="ARBA00022475"/>
    </source>
</evidence>
<keyword evidence="10" id="KW-0739">Sodium transport</keyword>
<evidence type="ECO:0000256" key="6">
    <source>
        <dbReference type="ARBA" id="ARBA00022989"/>
    </source>
</evidence>
<gene>
    <name evidence="13" type="ORF">DRW42_01055</name>
</gene>
<keyword evidence="7" id="KW-0915">Sodium</keyword>
<keyword evidence="5 12" id="KW-0812">Transmembrane</keyword>
<keyword evidence="9 12" id="KW-0472">Membrane</keyword>
<evidence type="ECO:0000256" key="8">
    <source>
        <dbReference type="ARBA" id="ARBA00023065"/>
    </source>
</evidence>
<feature type="transmembrane region" description="Helical" evidence="12">
    <location>
        <begin position="297"/>
        <end position="314"/>
    </location>
</feature>
<feature type="transmembrane region" description="Helical" evidence="12">
    <location>
        <begin position="36"/>
        <end position="57"/>
    </location>
</feature>
<feature type="transmembrane region" description="Helical" evidence="12">
    <location>
        <begin position="143"/>
        <end position="165"/>
    </location>
</feature>
<feature type="transmembrane region" description="Helical" evidence="12">
    <location>
        <begin position="64"/>
        <end position="85"/>
    </location>
</feature>
<protein>
    <submittedName>
        <fullName evidence="13">Sodium transporter</fullName>
    </submittedName>
</protein>
<dbReference type="PROSITE" id="PS50283">
    <property type="entry name" value="NA_SOLUT_SYMP_3"/>
    <property type="match status" value="1"/>
</dbReference>
<feature type="transmembrane region" description="Helical" evidence="12">
    <location>
        <begin position="252"/>
        <end position="277"/>
    </location>
</feature>
<evidence type="ECO:0000256" key="1">
    <source>
        <dbReference type="ARBA" id="ARBA00004651"/>
    </source>
</evidence>
<keyword evidence="8" id="KW-0406">Ion transport</keyword>
<sequence>MAIFAVLIFSIGLIFTRVGSKSGQAFFEAGGATPWWINGLSLFISYFSAGTFVVWGSIAYKSGLVANVIQLTMAISGLLVARFIAAKWKKTGAMTAADYLRTRFGVKTQQFYTYLILLLSLFATAAVLYPVGKMVHVATPFSLNTCIIVIGLIIVLYTAAGGLWAVLVTDVVQFVILTASVLIVIPIAFKEIGGPSQLFAKAPVDFFKPFNADYTFEFMLAFIVYQLFYIGGNWSYVQRYTSVSTVKESKKVAYLFAILYFVSPVIWMIPPMIYRIINPNLQGLEPEGAYMMLCQKVLPAGLIGLVLAGMISATSSKANTTINLVATVFANDIYKALIRKKASEKEMIFMARLFTLIFGAATIIVAILIPRAGGVVEVVLSTASIAGGALFGPIIWSLFSKRQTSFSLVFISTTSLLVSLFFKTITPAAFDLKFNRTIETIVGVGLPVLLLAIFELYYTSRNLIGAPFMLAPTEQHTQNEINKNIAAEKQNVFGIKVIAISMVVVGTGIVLLGIFAPQFGGIVIGVGLCVLLTAIYIWYRVKGFQKKIGLQ</sequence>
<dbReference type="InterPro" id="IPR038377">
    <property type="entry name" value="Na/Glc_symporter_sf"/>
</dbReference>
<feature type="transmembrane region" description="Helical" evidence="12">
    <location>
        <begin position="210"/>
        <end position="232"/>
    </location>
</feature>
<evidence type="ECO:0000256" key="5">
    <source>
        <dbReference type="ARBA" id="ARBA00022692"/>
    </source>
</evidence>
<dbReference type="PANTHER" id="PTHR42985">
    <property type="entry name" value="SODIUM-COUPLED MONOCARBOXYLATE TRANSPORTER"/>
    <property type="match status" value="1"/>
</dbReference>
<evidence type="ECO:0000313" key="14">
    <source>
        <dbReference type="Proteomes" id="UP000252081"/>
    </source>
</evidence>
<dbReference type="CDD" id="cd11477">
    <property type="entry name" value="SLC5sbd_u1"/>
    <property type="match status" value="1"/>
</dbReference>
<dbReference type="AlphaFoldDB" id="A0A366LF42"/>
<name>A0A366LF42_9SPHI</name>
<keyword evidence="3" id="KW-0813">Transport</keyword>
<evidence type="ECO:0000256" key="7">
    <source>
        <dbReference type="ARBA" id="ARBA00023053"/>
    </source>
</evidence>
<dbReference type="GO" id="GO:0006814">
    <property type="term" value="P:sodium ion transport"/>
    <property type="evidence" value="ECO:0007669"/>
    <property type="project" value="UniProtKB-KW"/>
</dbReference>
<evidence type="ECO:0000256" key="2">
    <source>
        <dbReference type="ARBA" id="ARBA00006434"/>
    </source>
</evidence>
<comment type="subcellular location">
    <subcellularLocation>
        <location evidence="1">Cell membrane</location>
        <topology evidence="1">Multi-pass membrane protein</topology>
    </subcellularLocation>
</comment>
<evidence type="ECO:0000256" key="9">
    <source>
        <dbReference type="ARBA" id="ARBA00023136"/>
    </source>
</evidence>
<feature type="transmembrane region" description="Helical" evidence="12">
    <location>
        <begin position="375"/>
        <end position="399"/>
    </location>
</feature>
<dbReference type="OrthoDB" id="9761931at2"/>
<evidence type="ECO:0000313" key="13">
    <source>
        <dbReference type="EMBL" id="RBQ12099.1"/>
    </source>
</evidence>
<dbReference type="GO" id="GO:0015293">
    <property type="term" value="F:symporter activity"/>
    <property type="evidence" value="ECO:0007669"/>
    <property type="project" value="TreeGrafter"/>
</dbReference>
<evidence type="ECO:0000256" key="3">
    <source>
        <dbReference type="ARBA" id="ARBA00022448"/>
    </source>
</evidence>
<dbReference type="EMBL" id="QNQU01000001">
    <property type="protein sequence ID" value="RBQ12099.1"/>
    <property type="molecule type" value="Genomic_DNA"/>
</dbReference>
<feature type="transmembrane region" description="Helical" evidence="12">
    <location>
        <begin position="437"/>
        <end position="458"/>
    </location>
</feature>
<comment type="similarity">
    <text evidence="2 11">Belongs to the sodium:solute symporter (SSF) (TC 2.A.21) family.</text>
</comment>
<feature type="transmembrane region" description="Helical" evidence="12">
    <location>
        <begin position="406"/>
        <end position="425"/>
    </location>
</feature>
<feature type="transmembrane region" description="Helical" evidence="12">
    <location>
        <begin position="111"/>
        <end position="131"/>
    </location>
</feature>
<feature type="transmembrane region" description="Helical" evidence="12">
    <location>
        <begin position="493"/>
        <end position="516"/>
    </location>
</feature>
<feature type="transmembrane region" description="Helical" evidence="12">
    <location>
        <begin position="522"/>
        <end position="539"/>
    </location>
</feature>
<evidence type="ECO:0000256" key="12">
    <source>
        <dbReference type="SAM" id="Phobius"/>
    </source>
</evidence>
<reference evidence="13 14" key="1">
    <citation type="submission" date="2018-07" db="EMBL/GenBank/DDBJ databases">
        <title>A draft genome of a endophytic bacteria, a new species of Pedobacter.</title>
        <authorList>
            <person name="Zhang Z.D."/>
            <person name="Chen Z.J."/>
        </authorList>
    </citation>
    <scope>NUCLEOTIDE SEQUENCE [LARGE SCALE GENOMIC DNA]</scope>
    <source>
        <strain evidence="13 14">RS10</strain>
    </source>
</reference>
<evidence type="ECO:0000256" key="10">
    <source>
        <dbReference type="ARBA" id="ARBA00023201"/>
    </source>
</evidence>
<comment type="caution">
    <text evidence="13">The sequence shown here is derived from an EMBL/GenBank/DDBJ whole genome shotgun (WGS) entry which is preliminary data.</text>
</comment>
<dbReference type="InterPro" id="IPR051163">
    <property type="entry name" value="Sodium:Solute_Symporter_SSF"/>
</dbReference>
<evidence type="ECO:0000256" key="11">
    <source>
        <dbReference type="RuleBase" id="RU362091"/>
    </source>
</evidence>
<proteinExistence type="inferred from homology"/>
<dbReference type="GO" id="GO:0005886">
    <property type="term" value="C:plasma membrane"/>
    <property type="evidence" value="ECO:0007669"/>
    <property type="project" value="UniProtKB-SubCell"/>
</dbReference>
<keyword evidence="6 12" id="KW-1133">Transmembrane helix</keyword>
<dbReference type="PANTHER" id="PTHR42985:SF40">
    <property type="entry name" value="LD47995P-RELATED"/>
    <property type="match status" value="1"/>
</dbReference>
<organism evidence="13 14">
    <name type="scientific">Pedobacter miscanthi</name>
    <dbReference type="NCBI Taxonomy" id="2259170"/>
    <lineage>
        <taxon>Bacteria</taxon>
        <taxon>Pseudomonadati</taxon>
        <taxon>Bacteroidota</taxon>
        <taxon>Sphingobacteriia</taxon>
        <taxon>Sphingobacteriales</taxon>
        <taxon>Sphingobacteriaceae</taxon>
        <taxon>Pedobacter</taxon>
    </lineage>
</organism>
<dbReference type="Gene3D" id="1.20.1730.10">
    <property type="entry name" value="Sodium/glucose cotransporter"/>
    <property type="match status" value="1"/>
</dbReference>
<keyword evidence="4" id="KW-1003">Cell membrane</keyword>
<keyword evidence="14" id="KW-1185">Reference proteome</keyword>
<accession>A0A366LF42</accession>
<dbReference type="Proteomes" id="UP000252081">
    <property type="component" value="Unassembled WGS sequence"/>
</dbReference>
<dbReference type="Pfam" id="PF00474">
    <property type="entry name" value="SSF"/>
    <property type="match status" value="1"/>
</dbReference>